<organism evidence="1 2">
    <name type="scientific">Porites evermanni</name>
    <dbReference type="NCBI Taxonomy" id="104178"/>
    <lineage>
        <taxon>Eukaryota</taxon>
        <taxon>Metazoa</taxon>
        <taxon>Cnidaria</taxon>
        <taxon>Anthozoa</taxon>
        <taxon>Hexacorallia</taxon>
        <taxon>Scleractinia</taxon>
        <taxon>Fungiina</taxon>
        <taxon>Poritidae</taxon>
        <taxon>Porites</taxon>
    </lineage>
</organism>
<evidence type="ECO:0000313" key="1">
    <source>
        <dbReference type="EMBL" id="CAH3177092.1"/>
    </source>
</evidence>
<dbReference type="EMBL" id="CALNXI010001789">
    <property type="protein sequence ID" value="CAH3177092.1"/>
    <property type="molecule type" value="Genomic_DNA"/>
</dbReference>
<dbReference type="Proteomes" id="UP001159427">
    <property type="component" value="Unassembled WGS sequence"/>
</dbReference>
<accession>A0ABN8RFY0</accession>
<name>A0ABN8RFY0_9CNID</name>
<comment type="caution">
    <text evidence="1">The sequence shown here is derived from an EMBL/GenBank/DDBJ whole genome shotgun (WGS) entry which is preliminary data.</text>
</comment>
<evidence type="ECO:0000313" key="2">
    <source>
        <dbReference type="Proteomes" id="UP001159427"/>
    </source>
</evidence>
<protein>
    <submittedName>
        <fullName evidence="1">Uncharacterized protein</fullName>
    </submittedName>
</protein>
<dbReference type="PANTHER" id="PTHR31751:SF44">
    <property type="entry name" value="SI:CH211-211K8.4-RELATED"/>
    <property type="match status" value="1"/>
</dbReference>
<keyword evidence="2" id="KW-1185">Reference proteome</keyword>
<proteinExistence type="predicted"/>
<sequence length="221" mass="25114">MKIAKLKDCEALPEWVKPCERHLHWSATSTFRGNGRVILVTFKGFLNHVINKHSGFSDPLFNKCANGNVEPRKWLRSGMTLVYEKLCEALSNKALVRGIKQASPHSQTSCLEGFHSVLNHFAPKMIAYSYVGMYCRHILAAVHFNFNPLVTSCTSRTNLVKVSYPKFKNGEATVRDVRVEPTLFSVFILGNVEEIFQTYMNASKDELKNANTSFMRRPLLQ</sequence>
<reference evidence="1 2" key="1">
    <citation type="submission" date="2022-05" db="EMBL/GenBank/DDBJ databases">
        <authorList>
            <consortium name="Genoscope - CEA"/>
            <person name="William W."/>
        </authorList>
    </citation>
    <scope>NUCLEOTIDE SEQUENCE [LARGE SCALE GENOMIC DNA]</scope>
</reference>
<dbReference type="PANTHER" id="PTHR31751">
    <property type="entry name" value="SI:CH211-108C17.2-RELATED-RELATED"/>
    <property type="match status" value="1"/>
</dbReference>
<gene>
    <name evidence="1" type="ORF">PEVE_00010991</name>
</gene>